<feature type="compositionally biased region" description="Low complexity" evidence="1">
    <location>
        <begin position="246"/>
        <end position="279"/>
    </location>
</feature>
<keyword evidence="2" id="KW-0472">Membrane</keyword>
<dbReference type="EMBL" id="CAJNDS010002584">
    <property type="protein sequence ID" value="CAE7534734.1"/>
    <property type="molecule type" value="Genomic_DNA"/>
</dbReference>
<feature type="compositionally biased region" description="Low complexity" evidence="1">
    <location>
        <begin position="774"/>
        <end position="790"/>
    </location>
</feature>
<accession>A0A812TJA2</accession>
<dbReference type="AlphaFoldDB" id="A0A812TJA2"/>
<comment type="caution">
    <text evidence="3">The sequence shown here is derived from an EMBL/GenBank/DDBJ whole genome shotgun (WGS) entry which is preliminary data.</text>
</comment>
<keyword evidence="2" id="KW-1133">Transmembrane helix</keyword>
<evidence type="ECO:0000313" key="3">
    <source>
        <dbReference type="EMBL" id="CAE7534734.1"/>
    </source>
</evidence>
<feature type="compositionally biased region" description="Basic and acidic residues" evidence="1">
    <location>
        <begin position="499"/>
        <end position="520"/>
    </location>
</feature>
<feature type="compositionally biased region" description="Gly residues" evidence="1">
    <location>
        <begin position="574"/>
        <end position="583"/>
    </location>
</feature>
<feature type="region of interest" description="Disordered" evidence="1">
    <location>
        <begin position="342"/>
        <end position="670"/>
    </location>
</feature>
<feature type="compositionally biased region" description="Basic and acidic residues" evidence="1">
    <location>
        <begin position="442"/>
        <end position="472"/>
    </location>
</feature>
<keyword evidence="2" id="KW-0812">Transmembrane</keyword>
<evidence type="ECO:0000313" key="4">
    <source>
        <dbReference type="Proteomes" id="UP000604046"/>
    </source>
</evidence>
<evidence type="ECO:0000256" key="2">
    <source>
        <dbReference type="SAM" id="Phobius"/>
    </source>
</evidence>
<sequence length="941" mass="102990">MQHCTDLCFQRSAFLGVGVPGVPLAPETGARLKAPVPLPTATSAASGGGKDATLSKKVAFRMLKQLGCEVRSDEDAEVRYVQVGIKTQPVLFKMLVELGHVPRRDEDGEFMVQVVEQRARKPEEVVAALSAPRKPPKARQEPEDEGYPSVGRPRLKPEDAELLVSRLYKVPRPVPIPEVKTDAAATKPRRTAAEQRAYLDRLVKPRVEELAPELDEAMVEAGRRTGANHPAKDRSRTLAHAGALAISSSGSTGSAGSAGSAESPKEGPFSGRFRSRPSSAEIRRSCGAREARESAALELCDVVGDAVTSDRHDGFCEGFCETAGAAEAQSSPSEFPQSELILSASPCELEGELDEVQPKVPEDCSEEQCRPEGVLQSPEAESRDEPKEEQEEQAEEEQPKEEPNEEPEVVLGTEPSEHEESTGAWLERLLGPAKFPPGLGRSAEHRRSGKEQRERLEELAKPRQVKEPKEPEWQPEIPRPRSPRSQREACKRLAQPRKPKVEATPPEHHHEDRRERHEDPADLEEEEAQAEEARQAESPEPPVKIIPSLLAQCPARLERIDEEAKEQTRRKQGQGQGGQGGQGRRPRARSQGAVSQRGRCAPYAVPVVPKHLVEGREPRAKESKESKEPKEPKESKEVAEGKRPSAAAAGPSRWGGEEEDPEDLSAEEMARLTSLLAGDVSEESEAMLNNIDALYSQLMGARSHELHTDPESPEDASGSPAPGSFPEGTETEDTPDFGTVPSSQHRRSDGEDLLADIDRLYSKMLKDAKPPGQPSETFEPTESSPTSLTSREPRQPRVCMMPSGPADMDDHQTQPAERDEEELDELAALLEEVLWSAILLARGAAGPQLESGAEARLLQLLPPARLAQAAHLATLPSSLLQRLATELPRAPCPCCLEGVFFFYLGFLGHLIGVFWVWMGARYGQPWSPQMDPLPRRSLASC</sequence>
<feature type="region of interest" description="Disordered" evidence="1">
    <location>
        <begin position="766"/>
        <end position="817"/>
    </location>
</feature>
<feature type="compositionally biased region" description="Basic and acidic residues" evidence="1">
    <location>
        <begin position="356"/>
        <end position="370"/>
    </location>
</feature>
<feature type="region of interest" description="Disordered" evidence="1">
    <location>
        <begin position="246"/>
        <end position="286"/>
    </location>
</feature>
<reference evidence="3" key="1">
    <citation type="submission" date="2021-02" db="EMBL/GenBank/DDBJ databases">
        <authorList>
            <person name="Dougan E. K."/>
            <person name="Rhodes N."/>
            <person name="Thang M."/>
            <person name="Chan C."/>
        </authorList>
    </citation>
    <scope>NUCLEOTIDE SEQUENCE</scope>
</reference>
<name>A0A812TJA2_9DINO</name>
<evidence type="ECO:0000256" key="1">
    <source>
        <dbReference type="SAM" id="MobiDB-lite"/>
    </source>
</evidence>
<feature type="compositionally biased region" description="Acidic residues" evidence="1">
    <location>
        <begin position="657"/>
        <end position="666"/>
    </location>
</feature>
<feature type="compositionally biased region" description="Acidic residues" evidence="1">
    <location>
        <begin position="521"/>
        <end position="530"/>
    </location>
</feature>
<feature type="compositionally biased region" description="Basic and acidic residues" evidence="1">
    <location>
        <begin position="611"/>
        <end position="643"/>
    </location>
</feature>
<feature type="region of interest" description="Disordered" evidence="1">
    <location>
        <begin position="125"/>
        <end position="154"/>
    </location>
</feature>
<proteinExistence type="predicted"/>
<dbReference type="Proteomes" id="UP000604046">
    <property type="component" value="Unassembled WGS sequence"/>
</dbReference>
<keyword evidence="4" id="KW-1185">Reference proteome</keyword>
<feature type="region of interest" description="Disordered" evidence="1">
    <location>
        <begin position="702"/>
        <end position="751"/>
    </location>
</feature>
<dbReference type="OrthoDB" id="443631at2759"/>
<feature type="compositionally biased region" description="Acidic residues" evidence="1">
    <location>
        <begin position="387"/>
        <end position="408"/>
    </location>
</feature>
<feature type="transmembrane region" description="Helical" evidence="2">
    <location>
        <begin position="900"/>
        <end position="920"/>
    </location>
</feature>
<gene>
    <name evidence="3" type="ORF">SNAT2548_LOCUS29968</name>
</gene>
<organism evidence="3 4">
    <name type="scientific">Symbiodinium natans</name>
    <dbReference type="NCBI Taxonomy" id="878477"/>
    <lineage>
        <taxon>Eukaryota</taxon>
        <taxon>Sar</taxon>
        <taxon>Alveolata</taxon>
        <taxon>Dinophyceae</taxon>
        <taxon>Suessiales</taxon>
        <taxon>Symbiodiniaceae</taxon>
        <taxon>Symbiodinium</taxon>
    </lineage>
</organism>
<protein>
    <submittedName>
        <fullName evidence="3">Uncharacterized protein</fullName>
    </submittedName>
</protein>